<dbReference type="InterPro" id="IPR007165">
    <property type="entry name" value="Phage_holin_4_2"/>
</dbReference>
<name>A0A2S1LJQ0_9FLAO</name>
<dbReference type="Proteomes" id="UP000244677">
    <property type="component" value="Chromosome"/>
</dbReference>
<keyword evidence="1" id="KW-1133">Transmembrane helix</keyword>
<evidence type="ECO:0000313" key="2">
    <source>
        <dbReference type="EMBL" id="AWG23990.1"/>
    </source>
</evidence>
<evidence type="ECO:0000256" key="1">
    <source>
        <dbReference type="SAM" id="Phobius"/>
    </source>
</evidence>
<dbReference type="OrthoDB" id="6402664at2"/>
<dbReference type="RefSeq" id="WP_108735653.1">
    <property type="nucleotide sequence ID" value="NZ_CP020919.1"/>
</dbReference>
<feature type="transmembrane region" description="Helical" evidence="1">
    <location>
        <begin position="28"/>
        <end position="46"/>
    </location>
</feature>
<proteinExistence type="predicted"/>
<gene>
    <name evidence="2" type="ORF">FK004_01530</name>
</gene>
<organism evidence="2 3">
    <name type="scientific">Flavobacterium kingsejongi</name>
    <dbReference type="NCBI Taxonomy" id="1678728"/>
    <lineage>
        <taxon>Bacteria</taxon>
        <taxon>Pseudomonadati</taxon>
        <taxon>Bacteroidota</taxon>
        <taxon>Flavobacteriia</taxon>
        <taxon>Flavobacteriales</taxon>
        <taxon>Flavobacteriaceae</taxon>
        <taxon>Flavobacterium</taxon>
    </lineage>
</organism>
<accession>A0A2S1LJQ0</accession>
<reference evidence="2 3" key="1">
    <citation type="submission" date="2017-04" db="EMBL/GenBank/DDBJ databases">
        <title>Complete genome sequence of Flavobacterium kingsejong AJ004.</title>
        <authorList>
            <person name="Lee P.C."/>
        </authorList>
    </citation>
    <scope>NUCLEOTIDE SEQUENCE [LARGE SCALE GENOMIC DNA]</scope>
    <source>
        <strain evidence="2 3">AJ004</strain>
    </source>
</reference>
<dbReference type="PANTHER" id="PTHR37309">
    <property type="entry name" value="SLR0284 PROTEIN"/>
    <property type="match status" value="1"/>
</dbReference>
<dbReference type="PANTHER" id="PTHR37309:SF1">
    <property type="entry name" value="SLR0284 PROTEIN"/>
    <property type="match status" value="1"/>
</dbReference>
<keyword evidence="3" id="KW-1185">Reference proteome</keyword>
<keyword evidence="1" id="KW-0812">Transmembrane</keyword>
<dbReference type="KEGG" id="fki:FK004_01530"/>
<sequence length="113" mass="12383">MRLIIRILLSAVLVYVLANFLPGVVVDGFKTSVIVAIVLGLLNIFIKPILVLFTLPVTILTFGLFLLVINALIILLCAELVDGFHVNGWLTALLFSVILSVFQSILFSVTDEK</sequence>
<keyword evidence="1" id="KW-0472">Membrane</keyword>
<evidence type="ECO:0008006" key="4">
    <source>
        <dbReference type="Google" id="ProtNLM"/>
    </source>
</evidence>
<feature type="transmembrane region" description="Helical" evidence="1">
    <location>
        <begin position="88"/>
        <end position="109"/>
    </location>
</feature>
<feature type="transmembrane region" description="Helical" evidence="1">
    <location>
        <begin position="53"/>
        <end position="76"/>
    </location>
</feature>
<protein>
    <recommendedName>
        <fullName evidence="4">Phage holin family protein</fullName>
    </recommendedName>
</protein>
<evidence type="ECO:0000313" key="3">
    <source>
        <dbReference type="Proteomes" id="UP000244677"/>
    </source>
</evidence>
<dbReference type="Pfam" id="PF04020">
    <property type="entry name" value="Phage_holin_4_2"/>
    <property type="match status" value="1"/>
</dbReference>
<dbReference type="EMBL" id="CP020919">
    <property type="protein sequence ID" value="AWG23990.1"/>
    <property type="molecule type" value="Genomic_DNA"/>
</dbReference>
<dbReference type="AlphaFoldDB" id="A0A2S1LJQ0"/>